<feature type="domain" description="SH3" evidence="4">
    <location>
        <begin position="19"/>
        <end position="78"/>
    </location>
</feature>
<sequence>MTSEHHQLQRLQQQHQPLQQPLQVSALFDFTATHTDELSFRGGDIITVTCMMDGGWWEGSSGGRTGWFPSNYVTRLDALSHLSAQPPQPPPPLLDDRGDNRAGSVGAEIASNRSNQQPSRASRATSQAVECHSVVIQNLAEQERRYCAELYCLSACLQELIDKLLARLAEPFRRLRECVQAMHSVHHGLATAFDAAGRTKIARRMAGRELLTACAAVRQHYLAYHRLLPLVSANLEQSSLNHLFHTCSFTFTLASLRAYLAGPLHTLERYQPLLAELYKYLEEGHPDREATSAAAAALAELSRDCSEARRLKEAEAELLVRGRQPSNWPSDLPPPSSLGQPLVTGVARRFTPDGTFEDRLLLLFSKHLIVLAVGSGGDLRSCSFDTKFHLASIGVARVDAIENAFQVVSAADEDPVYDSSDRQVFVCPSKAWLDKWLSTIQSCQSLPGVDNSAGDAASRGRAGGNGAGVVSYQSFSLPRGAGGSHSLERSHSSAADSGAKLPAARGVGSGGRQHQQQLQHGHHHGNHVASSTAAAGASPYRPVGGGSCGNLQLRPAPPVTPKLAAAIRESPRSSRKLSRKESARLASSDQQQLQQHMLAAQASKEALEDDMLILQVIEAYCVSSRARNTMNLLDLTKIRLSDSELKQKVNSIVMLPDPAGLEHHRISSDSGSSQGSAAQQQQLPAPPPPPPEPPAPPPPPPLNQARAAWGPTTSTGCSFTALCSLFLLVLADRGHTVHSALRNNPSLPRQPTLYTRPSE</sequence>
<dbReference type="InterPro" id="IPR011993">
    <property type="entry name" value="PH-like_dom_sf"/>
</dbReference>
<dbReference type="PANTHER" id="PTHR46026:SF1">
    <property type="entry name" value="RHO-TYPE GUANINE NUCLEOTIDE EXCHANGE FACTOR, ISOFORM F"/>
    <property type="match status" value="1"/>
</dbReference>
<dbReference type="InterPro" id="IPR035899">
    <property type="entry name" value="DBL_dom_sf"/>
</dbReference>
<dbReference type="PRINTS" id="PR00452">
    <property type="entry name" value="SH3DOMAIN"/>
</dbReference>
<dbReference type="FunFam" id="2.30.30.40:FF:000072">
    <property type="entry name" value="Unconventional Myosin IB"/>
    <property type="match status" value="1"/>
</dbReference>
<feature type="compositionally biased region" description="Polar residues" evidence="3">
    <location>
        <begin position="741"/>
        <end position="759"/>
    </location>
</feature>
<name>A0A267F987_9PLAT</name>
<dbReference type="InterPro" id="IPR036028">
    <property type="entry name" value="SH3-like_dom_sf"/>
</dbReference>
<organism evidence="6 7">
    <name type="scientific">Macrostomum lignano</name>
    <dbReference type="NCBI Taxonomy" id="282301"/>
    <lineage>
        <taxon>Eukaryota</taxon>
        <taxon>Metazoa</taxon>
        <taxon>Spiralia</taxon>
        <taxon>Lophotrochozoa</taxon>
        <taxon>Platyhelminthes</taxon>
        <taxon>Rhabditophora</taxon>
        <taxon>Macrostomorpha</taxon>
        <taxon>Macrostomida</taxon>
        <taxon>Macrostomidae</taxon>
        <taxon>Macrostomum</taxon>
    </lineage>
</organism>
<comment type="caution">
    <text evidence="6">The sequence shown here is derived from an EMBL/GenBank/DDBJ whole genome shotgun (WGS) entry which is preliminary data.</text>
</comment>
<proteinExistence type="predicted"/>
<accession>A0A267F987</accession>
<dbReference type="Gene3D" id="2.30.29.30">
    <property type="entry name" value="Pleckstrin-homology domain (PH domain)/Phosphotyrosine-binding domain (PTB)"/>
    <property type="match status" value="1"/>
</dbReference>
<feature type="region of interest" description="Disordered" evidence="3">
    <location>
        <begin position="480"/>
        <end position="541"/>
    </location>
</feature>
<dbReference type="PROSITE" id="PS50002">
    <property type="entry name" value="SH3"/>
    <property type="match status" value="1"/>
</dbReference>
<dbReference type="InterPro" id="IPR000219">
    <property type="entry name" value="DH_dom"/>
</dbReference>
<keyword evidence="7" id="KW-1185">Reference proteome</keyword>
<feature type="region of interest" description="Disordered" evidence="3">
    <location>
        <begin position="567"/>
        <end position="590"/>
    </location>
</feature>
<dbReference type="Pfam" id="PF14604">
    <property type="entry name" value="SH3_9"/>
    <property type="match status" value="1"/>
</dbReference>
<evidence type="ECO:0000313" key="6">
    <source>
        <dbReference type="EMBL" id="PAA70318.1"/>
    </source>
</evidence>
<evidence type="ECO:0000313" key="7">
    <source>
        <dbReference type="Proteomes" id="UP000215902"/>
    </source>
</evidence>
<feature type="region of interest" description="Disordered" evidence="3">
    <location>
        <begin position="739"/>
        <end position="759"/>
    </location>
</feature>
<feature type="domain" description="DH" evidence="5">
    <location>
        <begin position="131"/>
        <end position="308"/>
    </location>
</feature>
<feature type="region of interest" description="Disordered" evidence="3">
    <location>
        <begin position="661"/>
        <end position="709"/>
    </location>
</feature>
<evidence type="ECO:0000256" key="3">
    <source>
        <dbReference type="SAM" id="MobiDB-lite"/>
    </source>
</evidence>
<keyword evidence="1 2" id="KW-0728">SH3 domain</keyword>
<reference evidence="6 7" key="1">
    <citation type="submission" date="2017-06" db="EMBL/GenBank/DDBJ databases">
        <title>A platform for efficient transgenesis in Macrostomum lignano, a flatworm model organism for stem cell research.</title>
        <authorList>
            <person name="Berezikov E."/>
        </authorList>
    </citation>
    <scope>NUCLEOTIDE SEQUENCE [LARGE SCALE GENOMIC DNA]</scope>
    <source>
        <strain evidence="6">DV1</strain>
        <tissue evidence="6">Whole organism</tissue>
    </source>
</reference>
<dbReference type="Gene3D" id="1.20.900.10">
    <property type="entry name" value="Dbl homology (DH) domain"/>
    <property type="match status" value="1"/>
</dbReference>
<dbReference type="GO" id="GO:0005085">
    <property type="term" value="F:guanyl-nucleotide exchange factor activity"/>
    <property type="evidence" value="ECO:0007669"/>
    <property type="project" value="InterPro"/>
</dbReference>
<dbReference type="InterPro" id="IPR001452">
    <property type="entry name" value="SH3_domain"/>
</dbReference>
<gene>
    <name evidence="6" type="ORF">BOX15_Mlig004522g1</name>
</gene>
<dbReference type="SMART" id="SM00326">
    <property type="entry name" value="SH3"/>
    <property type="match status" value="1"/>
</dbReference>
<dbReference type="Proteomes" id="UP000215902">
    <property type="component" value="Unassembled WGS sequence"/>
</dbReference>
<evidence type="ECO:0000256" key="2">
    <source>
        <dbReference type="PROSITE-ProRule" id="PRU00192"/>
    </source>
</evidence>
<dbReference type="SUPFAM" id="SSF50044">
    <property type="entry name" value="SH3-domain"/>
    <property type="match status" value="1"/>
</dbReference>
<dbReference type="PANTHER" id="PTHR46026">
    <property type="entry name" value="RHO-TYPE GUANINE NUCLEOTIDE EXCHANGE FACTOR, ISOFORM F"/>
    <property type="match status" value="1"/>
</dbReference>
<protein>
    <recommendedName>
        <fullName evidence="8">SH3 domain-containing protein</fullName>
    </recommendedName>
</protein>
<dbReference type="EMBL" id="NIVC01001249">
    <property type="protein sequence ID" value="PAA70318.1"/>
    <property type="molecule type" value="Genomic_DNA"/>
</dbReference>
<dbReference type="AlphaFoldDB" id="A0A267F987"/>
<evidence type="ECO:0000256" key="1">
    <source>
        <dbReference type="ARBA" id="ARBA00022443"/>
    </source>
</evidence>
<dbReference type="Pfam" id="PF00621">
    <property type="entry name" value="RhoGEF"/>
    <property type="match status" value="1"/>
</dbReference>
<dbReference type="STRING" id="282301.A0A267F987"/>
<feature type="region of interest" description="Disordered" evidence="3">
    <location>
        <begin position="82"/>
        <end position="104"/>
    </location>
</feature>
<evidence type="ECO:0000259" key="4">
    <source>
        <dbReference type="PROSITE" id="PS50002"/>
    </source>
</evidence>
<dbReference type="OrthoDB" id="443981at2759"/>
<evidence type="ECO:0008006" key="8">
    <source>
        <dbReference type="Google" id="ProtNLM"/>
    </source>
</evidence>
<dbReference type="SUPFAM" id="SSF48065">
    <property type="entry name" value="DBL homology domain (DH-domain)"/>
    <property type="match status" value="1"/>
</dbReference>
<dbReference type="GO" id="GO:0005737">
    <property type="term" value="C:cytoplasm"/>
    <property type="evidence" value="ECO:0007669"/>
    <property type="project" value="TreeGrafter"/>
</dbReference>
<evidence type="ECO:0000259" key="5">
    <source>
        <dbReference type="PROSITE" id="PS50010"/>
    </source>
</evidence>
<feature type="compositionally biased region" description="Pro residues" evidence="3">
    <location>
        <begin position="684"/>
        <end position="702"/>
    </location>
</feature>
<dbReference type="PROSITE" id="PS50010">
    <property type="entry name" value="DH_2"/>
    <property type="match status" value="1"/>
</dbReference>
<feature type="compositionally biased region" description="Low complexity" evidence="3">
    <location>
        <begin position="668"/>
        <end position="683"/>
    </location>
</feature>
<dbReference type="Gene3D" id="2.30.30.40">
    <property type="entry name" value="SH3 Domains"/>
    <property type="match status" value="1"/>
</dbReference>